<feature type="domain" description="Putative oxidoreductase/dehydrogenase Rossmann-like" evidence="1">
    <location>
        <begin position="20"/>
        <end position="135"/>
    </location>
</feature>
<gene>
    <name evidence="3" type="ORF">AKJ08_0867</name>
</gene>
<evidence type="ECO:0000313" key="4">
    <source>
        <dbReference type="Proteomes" id="UP000055590"/>
    </source>
</evidence>
<name>A0A0K1PAD7_9BACT</name>
<evidence type="ECO:0000313" key="3">
    <source>
        <dbReference type="EMBL" id="AKU90480.1"/>
    </source>
</evidence>
<dbReference type="KEGG" id="vin:AKJ08_0867"/>
<dbReference type="OrthoDB" id="8650434at2"/>
<dbReference type="InterPro" id="IPR036291">
    <property type="entry name" value="NAD(P)-bd_dom_sf"/>
</dbReference>
<protein>
    <submittedName>
        <fullName evidence="3">Ketopantoate reductase PanG</fullName>
    </submittedName>
</protein>
<dbReference type="STRING" id="1391653.AKJ08_0867"/>
<keyword evidence="4" id="KW-1185">Reference proteome</keyword>
<reference evidence="3 4" key="1">
    <citation type="submission" date="2015-08" db="EMBL/GenBank/DDBJ databases">
        <authorList>
            <person name="Babu N.S."/>
            <person name="Beckwith C.J."/>
            <person name="Beseler K.G."/>
            <person name="Brison A."/>
            <person name="Carone J.V."/>
            <person name="Caskin T.P."/>
            <person name="Diamond M."/>
            <person name="Durham M.E."/>
            <person name="Foxe J.M."/>
            <person name="Go M."/>
            <person name="Henderson B.A."/>
            <person name="Jones I.B."/>
            <person name="McGettigan J.A."/>
            <person name="Micheletti S.J."/>
            <person name="Nasrallah M.E."/>
            <person name="Ortiz D."/>
            <person name="Piller C.R."/>
            <person name="Privatt S.R."/>
            <person name="Schneider S.L."/>
            <person name="Sharp S."/>
            <person name="Smith T.C."/>
            <person name="Stanton J.D."/>
            <person name="Ullery H.E."/>
            <person name="Wilson R.J."/>
            <person name="Serrano M.G."/>
            <person name="Buck G."/>
            <person name="Lee V."/>
            <person name="Wang Y."/>
            <person name="Carvalho R."/>
            <person name="Voegtly L."/>
            <person name="Shi R."/>
            <person name="Duckworth R."/>
            <person name="Johnson A."/>
            <person name="Loviza R."/>
            <person name="Walstead R."/>
            <person name="Shah Z."/>
            <person name="Kiflezghi M."/>
            <person name="Wade K."/>
            <person name="Ball S.L."/>
            <person name="Bradley K.W."/>
            <person name="Asai D.J."/>
            <person name="Bowman C.A."/>
            <person name="Russell D.A."/>
            <person name="Pope W.H."/>
            <person name="Jacobs-Sera D."/>
            <person name="Hendrix R.W."/>
            <person name="Hatfull G.F."/>
        </authorList>
    </citation>
    <scope>NUCLEOTIDE SEQUENCE [LARGE SCALE GENOMIC DNA]</scope>
    <source>
        <strain evidence="3 4">DSM 27710</strain>
    </source>
</reference>
<dbReference type="PANTHER" id="PTHR40459:SF1">
    <property type="entry name" value="CONSERVED HYPOTHETICAL ALANINE AND LEUCINE RICH PROTEIN"/>
    <property type="match status" value="1"/>
</dbReference>
<dbReference type="InterPro" id="IPR018931">
    <property type="entry name" value="DUF2520"/>
</dbReference>
<dbReference type="InterPro" id="IPR037108">
    <property type="entry name" value="TM1727-like_C_sf"/>
</dbReference>
<dbReference type="AlphaFoldDB" id="A0A0K1PAD7"/>
<dbReference type="Gene3D" id="3.40.50.720">
    <property type="entry name" value="NAD(P)-binding Rossmann-like Domain"/>
    <property type="match status" value="1"/>
</dbReference>
<dbReference type="Pfam" id="PF10727">
    <property type="entry name" value="Rossmann-like"/>
    <property type="match status" value="1"/>
</dbReference>
<dbReference type="Gene3D" id="1.10.1040.20">
    <property type="entry name" value="ProC-like, C-terminal domain"/>
    <property type="match status" value="1"/>
</dbReference>
<evidence type="ECO:0000259" key="1">
    <source>
        <dbReference type="Pfam" id="PF10727"/>
    </source>
</evidence>
<evidence type="ECO:0000259" key="2">
    <source>
        <dbReference type="Pfam" id="PF10728"/>
    </source>
</evidence>
<dbReference type="PANTHER" id="PTHR40459">
    <property type="entry name" value="CONSERVED HYPOTHETICAL ALANINE AND LEUCINE RICH PROTEIN"/>
    <property type="match status" value="1"/>
</dbReference>
<organism evidence="3 4">
    <name type="scientific">Vulgatibacter incomptus</name>
    <dbReference type="NCBI Taxonomy" id="1391653"/>
    <lineage>
        <taxon>Bacteria</taxon>
        <taxon>Pseudomonadati</taxon>
        <taxon>Myxococcota</taxon>
        <taxon>Myxococcia</taxon>
        <taxon>Myxococcales</taxon>
        <taxon>Cystobacterineae</taxon>
        <taxon>Vulgatibacteraceae</taxon>
        <taxon>Vulgatibacter</taxon>
    </lineage>
</organism>
<feature type="domain" description="DUF2520" evidence="2">
    <location>
        <begin position="152"/>
        <end position="274"/>
    </location>
</feature>
<dbReference type="Proteomes" id="UP000055590">
    <property type="component" value="Chromosome"/>
</dbReference>
<dbReference type="Pfam" id="PF10728">
    <property type="entry name" value="DUF2520"/>
    <property type="match status" value="1"/>
</dbReference>
<dbReference type="SUPFAM" id="SSF48179">
    <property type="entry name" value="6-phosphogluconate dehydrogenase C-terminal domain-like"/>
    <property type="match status" value="1"/>
</dbReference>
<dbReference type="RefSeq" id="WP_050724926.1">
    <property type="nucleotide sequence ID" value="NZ_CP012332.1"/>
</dbReference>
<sequence length="300" mass="31346">MSSHRSSEVEIRGPHLERERSRHTVYIVGAGRLGSAVARGLAAAGWEVRTWSRSPERRVEIAGVEHRSGELPDRLPGELVLLTVSDRVVAPISVLLAETGRIAGGQVVAHCAGALDLAPLEPLRQIGAQVGSLHPLVAASGGRVELRGRSAAVDGDPEAVRLLKRVARDLDLRTIAVPAKERPRYHAAAALAANGLVSLTDLAVGLLEGAEIPREAALDALVPLLESSLQGLAERRLPGALTGPVARGDAAVVQDHLRALAGTAALDAYRALSVHALELARAQGTADPAGLERIAELLGP</sequence>
<dbReference type="InterPro" id="IPR008927">
    <property type="entry name" value="6-PGluconate_DH-like_C_sf"/>
</dbReference>
<dbReference type="EMBL" id="CP012332">
    <property type="protein sequence ID" value="AKU90480.1"/>
    <property type="molecule type" value="Genomic_DNA"/>
</dbReference>
<dbReference type="InterPro" id="IPR019665">
    <property type="entry name" value="OxRdtase/DH_put_Rossmann_dom"/>
</dbReference>
<dbReference type="SUPFAM" id="SSF51735">
    <property type="entry name" value="NAD(P)-binding Rossmann-fold domains"/>
    <property type="match status" value="1"/>
</dbReference>
<accession>A0A0K1PAD7</accession>
<proteinExistence type="predicted"/>